<evidence type="ECO:0000313" key="2">
    <source>
        <dbReference type="EMBL" id="MBB5833797.1"/>
    </source>
</evidence>
<protein>
    <submittedName>
        <fullName evidence="2">Uncharacterized protein</fullName>
    </submittedName>
</protein>
<dbReference type="Proteomes" id="UP000549971">
    <property type="component" value="Unassembled WGS sequence"/>
</dbReference>
<feature type="chain" id="PRO_5038490239" evidence="1">
    <location>
        <begin position="24"/>
        <end position="177"/>
    </location>
</feature>
<keyword evidence="3" id="KW-1185">Reference proteome</keyword>
<dbReference type="RefSeq" id="WP_184793642.1">
    <property type="nucleotide sequence ID" value="NZ_JACHMY010000001.1"/>
</dbReference>
<evidence type="ECO:0000256" key="1">
    <source>
        <dbReference type="SAM" id="SignalP"/>
    </source>
</evidence>
<gene>
    <name evidence="2" type="ORF">HDA39_000531</name>
</gene>
<keyword evidence="1" id="KW-0732">Signal</keyword>
<evidence type="ECO:0000313" key="3">
    <source>
        <dbReference type="Proteomes" id="UP000549971"/>
    </source>
</evidence>
<sequence>MFKHPKSAAILTGSILTVLALTACGSEPKTSNAAATPSTPPDYTLSADGYGKLRLGMTVDQAKATGELGTKKSGDNCQGYDLAAFPTPADTVSVYFSKQHGLVGIFASETMSTKEGIKLGSTIQQVKTAYPKAAESENGITVDVPGSTTAFYTIGTTENTKTVTELGLATKNQDCFG</sequence>
<accession>A0A7W9J1A9</accession>
<reference evidence="2 3" key="1">
    <citation type="submission" date="2020-08" db="EMBL/GenBank/DDBJ databases">
        <title>Sequencing the genomes of 1000 actinobacteria strains.</title>
        <authorList>
            <person name="Klenk H.-P."/>
        </authorList>
    </citation>
    <scope>NUCLEOTIDE SEQUENCE [LARGE SCALE GENOMIC DNA]</scope>
    <source>
        <strain evidence="2 3">DSM 28967</strain>
    </source>
</reference>
<dbReference type="EMBL" id="JACHMY010000001">
    <property type="protein sequence ID" value="MBB5833797.1"/>
    <property type="molecule type" value="Genomic_DNA"/>
</dbReference>
<name>A0A7W9J1A9_9ACTN</name>
<dbReference type="PROSITE" id="PS51257">
    <property type="entry name" value="PROKAR_LIPOPROTEIN"/>
    <property type="match status" value="1"/>
</dbReference>
<organism evidence="2 3">
    <name type="scientific">Kribbella italica</name>
    <dbReference type="NCBI Taxonomy" id="1540520"/>
    <lineage>
        <taxon>Bacteria</taxon>
        <taxon>Bacillati</taxon>
        <taxon>Actinomycetota</taxon>
        <taxon>Actinomycetes</taxon>
        <taxon>Propionibacteriales</taxon>
        <taxon>Kribbellaceae</taxon>
        <taxon>Kribbella</taxon>
    </lineage>
</organism>
<comment type="caution">
    <text evidence="2">The sequence shown here is derived from an EMBL/GenBank/DDBJ whole genome shotgun (WGS) entry which is preliminary data.</text>
</comment>
<proteinExistence type="predicted"/>
<dbReference type="AlphaFoldDB" id="A0A7W9J1A9"/>
<feature type="signal peptide" evidence="1">
    <location>
        <begin position="1"/>
        <end position="23"/>
    </location>
</feature>